<keyword evidence="8" id="KW-1185">Reference proteome</keyword>
<dbReference type="PRINTS" id="PR00744">
    <property type="entry name" value="GLHYDRLASE37"/>
</dbReference>
<sequence length="380" mass="43007">MGFVPAGNRVYYGRRSAPPVLALMVDSYRRNPHVTVGQGKKLVQETLPALEREYRWWMEQRNVTVRSADGQLQAILNVYRAGLLAAPMTHPRPEFYLQDVHRASNLSDPSSWDKLYRNGAAASESTWSSSSRWTDVEVEDIVPVDLNAFLCAYERQMAEFYHSTGNEKMAEEFQDLAKIRADAIHAFLWNDTVKMWRDYDVRAQKQRPGFYLSHIAPIFAHCSGKVNITSTDFLQAVFKSADLKEATKYPGGIPASDATTPSGLQWDYPNAFAPLQLMLVEGFAGEEKFRDATLSWAQKFMSSIYRGYEADKELYDRYDVSRVAEKGTGEEYEAQGGFGWTNGVALRLMELFPQDLNGAATHFATLSVLCMSLLSLFIFF</sequence>
<dbReference type="AlphaFoldDB" id="A0A1D1VWW0"/>
<dbReference type="Proteomes" id="UP000186922">
    <property type="component" value="Unassembled WGS sequence"/>
</dbReference>
<protein>
    <recommendedName>
        <fullName evidence="4 5">Trehalase</fullName>
        <ecNumber evidence="3 5">3.2.1.28</ecNumber>
    </recommendedName>
    <alternativeName>
        <fullName evidence="5">Alpha-trehalose glucohydrolase</fullName>
    </alternativeName>
</protein>
<evidence type="ECO:0000256" key="5">
    <source>
        <dbReference type="RuleBase" id="RU361180"/>
    </source>
</evidence>
<comment type="similarity">
    <text evidence="2 5">Belongs to the glycosyl hydrolase 37 family.</text>
</comment>
<evidence type="ECO:0000256" key="4">
    <source>
        <dbReference type="ARBA" id="ARBA00019905"/>
    </source>
</evidence>
<feature type="transmembrane region" description="Helical" evidence="6">
    <location>
        <begin position="359"/>
        <end position="379"/>
    </location>
</feature>
<dbReference type="PANTHER" id="PTHR23403:SF1">
    <property type="entry name" value="TREHALASE"/>
    <property type="match status" value="1"/>
</dbReference>
<dbReference type="Pfam" id="PF01204">
    <property type="entry name" value="Trehalase"/>
    <property type="match status" value="1"/>
</dbReference>
<accession>A0A1D1VWW0</accession>
<evidence type="ECO:0000256" key="1">
    <source>
        <dbReference type="ARBA" id="ARBA00001576"/>
    </source>
</evidence>
<keyword evidence="5" id="KW-0326">Glycosidase</keyword>
<comment type="caution">
    <text evidence="7">The sequence shown here is derived from an EMBL/GenBank/DDBJ whole genome shotgun (WGS) entry which is preliminary data.</text>
</comment>
<evidence type="ECO:0000313" key="8">
    <source>
        <dbReference type="Proteomes" id="UP000186922"/>
    </source>
</evidence>
<dbReference type="InterPro" id="IPR008928">
    <property type="entry name" value="6-hairpin_glycosidase_sf"/>
</dbReference>
<proteinExistence type="inferred from homology"/>
<keyword evidence="6" id="KW-0812">Transmembrane</keyword>
<dbReference type="EC" id="3.2.1.28" evidence="3 5"/>
<name>A0A1D1VWW0_RAMVA</name>
<evidence type="ECO:0000313" key="7">
    <source>
        <dbReference type="EMBL" id="GAV04753.1"/>
    </source>
</evidence>
<gene>
    <name evidence="7" type="primary">RvY_14983</name>
    <name evidence="7" type="synonym">RvY_14983.1</name>
    <name evidence="7" type="ORF">RvY_14983-1</name>
</gene>
<dbReference type="InterPro" id="IPR012341">
    <property type="entry name" value="6hp_glycosidase-like_sf"/>
</dbReference>
<comment type="catalytic activity">
    <reaction evidence="1 5">
        <text>alpha,alpha-trehalose + H2O = alpha-D-glucose + beta-D-glucose</text>
        <dbReference type="Rhea" id="RHEA:32675"/>
        <dbReference type="ChEBI" id="CHEBI:15377"/>
        <dbReference type="ChEBI" id="CHEBI:15903"/>
        <dbReference type="ChEBI" id="CHEBI:16551"/>
        <dbReference type="ChEBI" id="CHEBI:17925"/>
        <dbReference type="EC" id="3.2.1.28"/>
    </reaction>
</comment>
<dbReference type="PANTHER" id="PTHR23403">
    <property type="entry name" value="TREHALASE"/>
    <property type="match status" value="1"/>
</dbReference>
<dbReference type="SUPFAM" id="SSF48208">
    <property type="entry name" value="Six-hairpin glycosidases"/>
    <property type="match status" value="1"/>
</dbReference>
<dbReference type="STRING" id="947166.A0A1D1VWW0"/>
<dbReference type="GO" id="GO:0004555">
    <property type="term" value="F:alpha,alpha-trehalase activity"/>
    <property type="evidence" value="ECO:0007669"/>
    <property type="project" value="UniProtKB-EC"/>
</dbReference>
<keyword evidence="6" id="KW-1133">Transmembrane helix</keyword>
<dbReference type="Gene3D" id="1.50.10.10">
    <property type="match status" value="1"/>
</dbReference>
<dbReference type="OrthoDB" id="3542292at2759"/>
<keyword evidence="6" id="KW-0472">Membrane</keyword>
<organism evidence="7 8">
    <name type="scientific">Ramazzottius varieornatus</name>
    <name type="common">Water bear</name>
    <name type="synonym">Tardigrade</name>
    <dbReference type="NCBI Taxonomy" id="947166"/>
    <lineage>
        <taxon>Eukaryota</taxon>
        <taxon>Metazoa</taxon>
        <taxon>Ecdysozoa</taxon>
        <taxon>Tardigrada</taxon>
        <taxon>Eutardigrada</taxon>
        <taxon>Parachela</taxon>
        <taxon>Hypsibioidea</taxon>
        <taxon>Ramazzottiidae</taxon>
        <taxon>Ramazzottius</taxon>
    </lineage>
</organism>
<dbReference type="GO" id="GO:0005993">
    <property type="term" value="P:trehalose catabolic process"/>
    <property type="evidence" value="ECO:0007669"/>
    <property type="project" value="TreeGrafter"/>
</dbReference>
<dbReference type="EMBL" id="BDGG01000011">
    <property type="protein sequence ID" value="GAV04753.1"/>
    <property type="molecule type" value="Genomic_DNA"/>
</dbReference>
<evidence type="ECO:0000256" key="6">
    <source>
        <dbReference type="SAM" id="Phobius"/>
    </source>
</evidence>
<keyword evidence="5" id="KW-0378">Hydrolase</keyword>
<evidence type="ECO:0000256" key="2">
    <source>
        <dbReference type="ARBA" id="ARBA00005615"/>
    </source>
</evidence>
<dbReference type="InterPro" id="IPR001661">
    <property type="entry name" value="Glyco_hydro_37"/>
</dbReference>
<evidence type="ECO:0000256" key="3">
    <source>
        <dbReference type="ARBA" id="ARBA00012757"/>
    </source>
</evidence>
<reference evidence="7 8" key="1">
    <citation type="journal article" date="2016" name="Nat. Commun.">
        <title>Extremotolerant tardigrade genome and improved radiotolerance of human cultured cells by tardigrade-unique protein.</title>
        <authorList>
            <person name="Hashimoto T."/>
            <person name="Horikawa D.D."/>
            <person name="Saito Y."/>
            <person name="Kuwahara H."/>
            <person name="Kozuka-Hata H."/>
            <person name="Shin-I T."/>
            <person name="Minakuchi Y."/>
            <person name="Ohishi K."/>
            <person name="Motoyama A."/>
            <person name="Aizu T."/>
            <person name="Enomoto A."/>
            <person name="Kondo K."/>
            <person name="Tanaka S."/>
            <person name="Hara Y."/>
            <person name="Koshikawa S."/>
            <person name="Sagara H."/>
            <person name="Miura T."/>
            <person name="Yokobori S."/>
            <person name="Miyagawa K."/>
            <person name="Suzuki Y."/>
            <person name="Kubo T."/>
            <person name="Oyama M."/>
            <person name="Kohara Y."/>
            <person name="Fujiyama A."/>
            <person name="Arakawa K."/>
            <person name="Katayama T."/>
            <person name="Toyoda A."/>
            <person name="Kunieda T."/>
        </authorList>
    </citation>
    <scope>NUCLEOTIDE SEQUENCE [LARGE SCALE GENOMIC DNA]</scope>
    <source>
        <strain evidence="7 8">YOKOZUNA-1</strain>
    </source>
</reference>